<reference evidence="2 3" key="1">
    <citation type="submission" date="2019-01" db="EMBL/GenBank/DDBJ databases">
        <title>Coherence of Microcystis species and biogeography revealed through population genomics.</title>
        <authorList>
            <person name="Perez-Carrascal O.M."/>
            <person name="Terrat Y."/>
            <person name="Giani A."/>
            <person name="Fortin N."/>
            <person name="Tromas N."/>
            <person name="Shapiro B.J."/>
        </authorList>
    </citation>
    <scope>NUCLEOTIDE SEQUENCE [LARGE SCALE GENOMIC DNA]</scope>
    <source>
        <strain evidence="2">Ma_QC_Ch_20071001_S25D</strain>
    </source>
</reference>
<name>A0A552G4Y3_MICAE</name>
<accession>A0A552G4Y3</accession>
<sequence>MEGTILRFDISNNTGVIRGNDGTRYQFTNSEWKDEKEFARVGLLVNFEVNLNNEPVDIYCIPKDKGKRIWQYDGYLVMLRGASLPNRCIKTNRPVMGKEEHTLSFNPLFVNFSALFSALIRISFLIFVPWIITIPVIIVYFAMTKYEKITFGLSQEVKKQHRLLIDTIFSCVIFGMIMAAVNVHYSLIIFALLLIIFALLCLPFWLILRKSPLSTSGISIAWIQGEYICIRGINKEYLSEFPEWSNYRRRG</sequence>
<evidence type="ECO:0000313" key="2">
    <source>
        <dbReference type="EMBL" id="TRU54038.1"/>
    </source>
</evidence>
<evidence type="ECO:0000313" key="3">
    <source>
        <dbReference type="Proteomes" id="UP000316958"/>
    </source>
</evidence>
<proteinExistence type="predicted"/>
<organism evidence="2 3">
    <name type="scientific">Microcystis aeruginosa Ma_QC_Ch_20071001_S25D</name>
    <dbReference type="NCBI Taxonomy" id="2486250"/>
    <lineage>
        <taxon>Bacteria</taxon>
        <taxon>Bacillati</taxon>
        <taxon>Cyanobacteriota</taxon>
        <taxon>Cyanophyceae</taxon>
        <taxon>Oscillatoriophycideae</taxon>
        <taxon>Chroococcales</taxon>
        <taxon>Microcystaceae</taxon>
        <taxon>Microcystis</taxon>
    </lineage>
</organism>
<gene>
    <name evidence="2" type="ORF">EWV57_02635</name>
</gene>
<feature type="transmembrane region" description="Helical" evidence="1">
    <location>
        <begin position="187"/>
        <end position="208"/>
    </location>
</feature>
<protein>
    <submittedName>
        <fullName evidence="2">Uncharacterized protein</fullName>
    </submittedName>
</protein>
<comment type="caution">
    <text evidence="2">The sequence shown here is derived from an EMBL/GenBank/DDBJ whole genome shotgun (WGS) entry which is preliminary data.</text>
</comment>
<evidence type="ECO:0000256" key="1">
    <source>
        <dbReference type="SAM" id="Phobius"/>
    </source>
</evidence>
<feature type="transmembrane region" description="Helical" evidence="1">
    <location>
        <begin position="118"/>
        <end position="142"/>
    </location>
</feature>
<dbReference type="AlphaFoldDB" id="A0A552G4Y3"/>
<dbReference type="Proteomes" id="UP000316958">
    <property type="component" value="Unassembled WGS sequence"/>
</dbReference>
<keyword evidence="1" id="KW-1133">Transmembrane helix</keyword>
<keyword evidence="1" id="KW-0812">Transmembrane</keyword>
<keyword evidence="1" id="KW-0472">Membrane</keyword>
<dbReference type="EMBL" id="SFBE01000045">
    <property type="protein sequence ID" value="TRU54038.1"/>
    <property type="molecule type" value="Genomic_DNA"/>
</dbReference>
<feature type="transmembrane region" description="Helical" evidence="1">
    <location>
        <begin position="163"/>
        <end position="181"/>
    </location>
</feature>